<name>A0ABS8MJ34_9FLAO</name>
<feature type="region of interest" description="Disordered" evidence="1">
    <location>
        <begin position="1"/>
        <end position="49"/>
    </location>
</feature>
<dbReference type="EMBL" id="JAJJMM010000001">
    <property type="protein sequence ID" value="MCC9065502.1"/>
    <property type="molecule type" value="Genomic_DNA"/>
</dbReference>
<sequence>MKTTDQKNSSTSTSGAKSMDKKIDKKETSPKRETKPNEKDAKKPSTTKK</sequence>
<keyword evidence="3" id="KW-1185">Reference proteome</keyword>
<dbReference type="RefSeq" id="WP_230039256.1">
    <property type="nucleotide sequence ID" value="NZ_JAJJMM010000001.1"/>
</dbReference>
<evidence type="ECO:0000256" key="1">
    <source>
        <dbReference type="SAM" id="MobiDB-lite"/>
    </source>
</evidence>
<proteinExistence type="predicted"/>
<evidence type="ECO:0000313" key="3">
    <source>
        <dbReference type="Proteomes" id="UP001430679"/>
    </source>
</evidence>
<evidence type="ECO:0000313" key="2">
    <source>
        <dbReference type="EMBL" id="MCC9065502.1"/>
    </source>
</evidence>
<dbReference type="Proteomes" id="UP001430679">
    <property type="component" value="Unassembled WGS sequence"/>
</dbReference>
<accession>A0ABS8MJ34</accession>
<protein>
    <submittedName>
        <fullName evidence="2">Uncharacterized protein</fullName>
    </submittedName>
</protein>
<comment type="caution">
    <text evidence="2">The sequence shown here is derived from an EMBL/GenBank/DDBJ whole genome shotgun (WGS) entry which is preliminary data.</text>
</comment>
<reference evidence="2" key="1">
    <citation type="submission" date="2021-11" db="EMBL/GenBank/DDBJ databases">
        <title>Description of novel Flavobacterium species.</title>
        <authorList>
            <person name="Saticioglu I.B."/>
            <person name="Ay H."/>
            <person name="Altun S."/>
            <person name="Duman M."/>
        </authorList>
    </citation>
    <scope>NUCLEOTIDE SEQUENCE</scope>
    <source>
        <strain evidence="2">F-30</strain>
    </source>
</reference>
<feature type="compositionally biased region" description="Polar residues" evidence="1">
    <location>
        <begin position="1"/>
        <end position="16"/>
    </location>
</feature>
<feature type="compositionally biased region" description="Basic and acidic residues" evidence="1">
    <location>
        <begin position="18"/>
        <end position="43"/>
    </location>
</feature>
<gene>
    <name evidence="2" type="ORF">LNP81_21065</name>
</gene>
<organism evidence="2 3">
    <name type="scientific">Flavobacterium piscisymbiosum</name>
    <dbReference type="NCBI Taxonomy" id="2893753"/>
    <lineage>
        <taxon>Bacteria</taxon>
        <taxon>Pseudomonadati</taxon>
        <taxon>Bacteroidota</taxon>
        <taxon>Flavobacteriia</taxon>
        <taxon>Flavobacteriales</taxon>
        <taxon>Flavobacteriaceae</taxon>
        <taxon>Flavobacterium</taxon>
    </lineage>
</organism>